<dbReference type="Gene3D" id="3.40.140.10">
    <property type="entry name" value="Cytidine Deaminase, domain 2"/>
    <property type="match status" value="1"/>
</dbReference>
<dbReference type="EMBL" id="WESC01000003">
    <property type="protein sequence ID" value="KAB7741739.1"/>
    <property type="molecule type" value="Genomic_DNA"/>
</dbReference>
<keyword evidence="4" id="KW-0862">Zinc</keyword>
<name>A0A6N6VKG2_9HYPH</name>
<comment type="similarity">
    <text evidence="1">Belongs to the cytidine and deoxycytidylate deaminase family.</text>
</comment>
<dbReference type="InterPro" id="IPR002125">
    <property type="entry name" value="CMP_dCMP_dom"/>
</dbReference>
<dbReference type="GO" id="GO:0008270">
    <property type="term" value="F:zinc ion binding"/>
    <property type="evidence" value="ECO:0007669"/>
    <property type="project" value="InterPro"/>
</dbReference>
<dbReference type="GO" id="GO:0006152">
    <property type="term" value="P:purine nucleoside catabolic process"/>
    <property type="evidence" value="ECO:0007669"/>
    <property type="project" value="TreeGrafter"/>
</dbReference>
<keyword evidence="2" id="KW-0479">Metal-binding</keyword>
<dbReference type="RefSeq" id="WP_152215042.1">
    <property type="nucleotide sequence ID" value="NZ_WESC01000003.1"/>
</dbReference>
<dbReference type="PROSITE" id="PS00903">
    <property type="entry name" value="CYT_DCMP_DEAMINASES_1"/>
    <property type="match status" value="1"/>
</dbReference>
<evidence type="ECO:0000313" key="6">
    <source>
        <dbReference type="EMBL" id="KAB7741739.1"/>
    </source>
</evidence>
<dbReference type="PROSITE" id="PS51747">
    <property type="entry name" value="CYT_DCMP_DEAMINASES_2"/>
    <property type="match status" value="1"/>
</dbReference>
<dbReference type="InterPro" id="IPR016193">
    <property type="entry name" value="Cytidine_deaminase-like"/>
</dbReference>
<sequence>MCNESDFMRRAIELSAEGMAKGAGGPFGAVVVKDGKIIAEGWNEVTSTNDPTAHAEVQAIRRAARALGTFDLSGCDVYASCEPCPMCLSAIYWSRASHLFYGAHAADAASADFDDAFLYEQIKLPESERSLPTKSILSDEAAEVFRAWLAKPDRVPY</sequence>
<evidence type="ECO:0000313" key="7">
    <source>
        <dbReference type="Proteomes" id="UP000468901"/>
    </source>
</evidence>
<evidence type="ECO:0000256" key="1">
    <source>
        <dbReference type="ARBA" id="ARBA00006576"/>
    </source>
</evidence>
<keyword evidence="7" id="KW-1185">Reference proteome</keyword>
<dbReference type="GO" id="GO:0047974">
    <property type="term" value="F:guanosine deaminase activity"/>
    <property type="evidence" value="ECO:0007669"/>
    <property type="project" value="TreeGrafter"/>
</dbReference>
<comment type="caution">
    <text evidence="6">The sequence shown here is derived from an EMBL/GenBank/DDBJ whole genome shotgun (WGS) entry which is preliminary data.</text>
</comment>
<keyword evidence="3" id="KW-0378">Hydrolase</keyword>
<dbReference type="Proteomes" id="UP000468901">
    <property type="component" value="Unassembled WGS sequence"/>
</dbReference>
<evidence type="ECO:0000256" key="2">
    <source>
        <dbReference type="ARBA" id="ARBA00022723"/>
    </source>
</evidence>
<proteinExistence type="inferred from homology"/>
<dbReference type="CDD" id="cd01285">
    <property type="entry name" value="nucleoside_deaminase"/>
    <property type="match status" value="1"/>
</dbReference>
<dbReference type="Pfam" id="PF00383">
    <property type="entry name" value="dCMP_cyt_deam_1"/>
    <property type="match status" value="1"/>
</dbReference>
<reference evidence="6 7" key="1">
    <citation type="submission" date="2019-09" db="EMBL/GenBank/DDBJ databases">
        <title>Parvibaculum sedimenti sp. nov., isolated from sediment.</title>
        <authorList>
            <person name="Wang Y."/>
        </authorList>
    </citation>
    <scope>NUCLEOTIDE SEQUENCE [LARGE SCALE GENOMIC DNA]</scope>
    <source>
        <strain evidence="6 7">HXT-9</strain>
    </source>
</reference>
<feature type="domain" description="CMP/dCMP-type deaminase" evidence="5">
    <location>
        <begin position="2"/>
        <end position="120"/>
    </location>
</feature>
<dbReference type="FunFam" id="3.40.140.10:FF:000011">
    <property type="entry name" value="tRNA-specific adenosine deaminase"/>
    <property type="match status" value="1"/>
</dbReference>
<organism evidence="6 7">
    <name type="scientific">Parvibaculum sedimenti</name>
    <dbReference type="NCBI Taxonomy" id="2608632"/>
    <lineage>
        <taxon>Bacteria</taxon>
        <taxon>Pseudomonadati</taxon>
        <taxon>Pseudomonadota</taxon>
        <taxon>Alphaproteobacteria</taxon>
        <taxon>Hyphomicrobiales</taxon>
        <taxon>Parvibaculaceae</taxon>
        <taxon>Parvibaculum</taxon>
    </lineage>
</organism>
<dbReference type="SUPFAM" id="SSF53927">
    <property type="entry name" value="Cytidine deaminase-like"/>
    <property type="match status" value="1"/>
</dbReference>
<evidence type="ECO:0000259" key="5">
    <source>
        <dbReference type="PROSITE" id="PS51747"/>
    </source>
</evidence>
<dbReference type="AlphaFoldDB" id="A0A6N6VKG2"/>
<evidence type="ECO:0000256" key="4">
    <source>
        <dbReference type="ARBA" id="ARBA00022833"/>
    </source>
</evidence>
<protein>
    <recommendedName>
        <fullName evidence="5">CMP/dCMP-type deaminase domain-containing protein</fullName>
    </recommendedName>
</protein>
<gene>
    <name evidence="6" type="ORF">F2P47_04870</name>
</gene>
<accession>A0A6N6VKG2</accession>
<dbReference type="PANTHER" id="PTHR11079">
    <property type="entry name" value="CYTOSINE DEAMINASE FAMILY MEMBER"/>
    <property type="match status" value="1"/>
</dbReference>
<dbReference type="InterPro" id="IPR016192">
    <property type="entry name" value="APOBEC/CMP_deaminase_Zn-bd"/>
</dbReference>
<evidence type="ECO:0000256" key="3">
    <source>
        <dbReference type="ARBA" id="ARBA00022801"/>
    </source>
</evidence>
<dbReference type="PANTHER" id="PTHR11079:SF161">
    <property type="entry name" value="CMP_DCMP-TYPE DEAMINASE DOMAIN-CONTAINING PROTEIN"/>
    <property type="match status" value="1"/>
</dbReference>